<dbReference type="EMBL" id="AP021889">
    <property type="protein sequence ID" value="BBP45373.1"/>
    <property type="molecule type" value="Genomic_DNA"/>
</dbReference>
<name>A0A6F8PTB3_9GAMM</name>
<dbReference type="KEGG" id="tse:THMIRHAS_07460"/>
<dbReference type="Gene3D" id="3.30.1070.10">
    <property type="entry name" value="Cell division topological specificity factor MinE"/>
    <property type="match status" value="1"/>
</dbReference>
<proteinExistence type="inferred from homology"/>
<dbReference type="NCBIfam" id="TIGR01215">
    <property type="entry name" value="minE"/>
    <property type="match status" value="1"/>
</dbReference>
<evidence type="ECO:0000256" key="4">
    <source>
        <dbReference type="ARBA" id="ARBA00023306"/>
    </source>
</evidence>
<dbReference type="GO" id="GO:0051301">
    <property type="term" value="P:cell division"/>
    <property type="evidence" value="ECO:0007669"/>
    <property type="project" value="UniProtKB-KW"/>
</dbReference>
<evidence type="ECO:0000313" key="8">
    <source>
        <dbReference type="Proteomes" id="UP000501726"/>
    </source>
</evidence>
<accession>A0A6F8PTB3</accession>
<evidence type="ECO:0000256" key="1">
    <source>
        <dbReference type="ARBA" id="ARBA00008168"/>
    </source>
</evidence>
<keyword evidence="8" id="KW-1185">Reference proteome</keyword>
<dbReference type="FunFam" id="3.30.1070.10:FF:000001">
    <property type="entry name" value="Cell division topological specificity factor"/>
    <property type="match status" value="1"/>
</dbReference>
<evidence type="ECO:0000256" key="2">
    <source>
        <dbReference type="ARBA" id="ARBA00020112"/>
    </source>
</evidence>
<dbReference type="Proteomes" id="UP000501726">
    <property type="component" value="Chromosome"/>
</dbReference>
<reference evidence="8" key="1">
    <citation type="submission" date="2019-11" db="EMBL/GenBank/DDBJ databases">
        <title>Isolation and characterization of two novel species in the genus Thiomicrorhabdus.</title>
        <authorList>
            <person name="Mochizuki J."/>
            <person name="Kojima H."/>
            <person name="Fukui M."/>
        </authorList>
    </citation>
    <scope>NUCLEOTIDE SEQUENCE [LARGE SCALE GENOMIC DNA]</scope>
    <source>
        <strain evidence="8">aks77</strain>
    </source>
</reference>
<dbReference type="HAMAP" id="MF_00262">
    <property type="entry name" value="MinE"/>
    <property type="match status" value="1"/>
</dbReference>
<protein>
    <recommendedName>
        <fullName evidence="2 6">Cell division topological specificity factor</fullName>
    </recommendedName>
</protein>
<keyword evidence="3 6" id="KW-0132">Cell division</keyword>
<evidence type="ECO:0000313" key="7">
    <source>
        <dbReference type="EMBL" id="BBP45373.1"/>
    </source>
</evidence>
<dbReference type="RefSeq" id="WP_173271045.1">
    <property type="nucleotide sequence ID" value="NZ_AP021889.1"/>
</dbReference>
<comment type="function">
    <text evidence="5 6">Prevents the cell division inhibition by proteins MinC and MinD at internal division sites while permitting inhibition at polar sites. This ensures cell division at the proper site by restricting the formation of a division septum at the midpoint of the long axis of the cell.</text>
</comment>
<dbReference type="GO" id="GO:0032955">
    <property type="term" value="P:regulation of division septum assembly"/>
    <property type="evidence" value="ECO:0007669"/>
    <property type="project" value="InterPro"/>
</dbReference>
<organism evidence="7 8">
    <name type="scientific">Thiosulfatimonas sediminis</name>
    <dbReference type="NCBI Taxonomy" id="2675054"/>
    <lineage>
        <taxon>Bacteria</taxon>
        <taxon>Pseudomonadati</taxon>
        <taxon>Pseudomonadota</taxon>
        <taxon>Gammaproteobacteria</taxon>
        <taxon>Thiotrichales</taxon>
        <taxon>Piscirickettsiaceae</taxon>
        <taxon>Thiosulfatimonas</taxon>
    </lineage>
</organism>
<keyword evidence="4 6" id="KW-0131">Cell cycle</keyword>
<evidence type="ECO:0000256" key="5">
    <source>
        <dbReference type="ARBA" id="ARBA00025265"/>
    </source>
</evidence>
<dbReference type="Pfam" id="PF03776">
    <property type="entry name" value="MinE"/>
    <property type="match status" value="1"/>
</dbReference>
<evidence type="ECO:0000256" key="6">
    <source>
        <dbReference type="HAMAP-Rule" id="MF_00262"/>
    </source>
</evidence>
<dbReference type="NCBIfam" id="NF001422">
    <property type="entry name" value="PRK00296.1"/>
    <property type="match status" value="1"/>
</dbReference>
<dbReference type="InterPro" id="IPR036707">
    <property type="entry name" value="MinE_sf"/>
</dbReference>
<dbReference type="InterPro" id="IPR005527">
    <property type="entry name" value="MinE"/>
</dbReference>
<comment type="similarity">
    <text evidence="1 6">Belongs to the MinE family.</text>
</comment>
<dbReference type="SUPFAM" id="SSF55229">
    <property type="entry name" value="Cell division protein MinE topological specificity domain"/>
    <property type="match status" value="1"/>
</dbReference>
<gene>
    <name evidence="6 7" type="primary">minE</name>
    <name evidence="7" type="ORF">THMIRHAS_07460</name>
</gene>
<sequence length="86" mass="9978">MALLDYLLGQRKNKSANTAKDRLQILLAHERAENNAPDYLPKMRDEILQVIAKYVEIDQEQLKISIDEENGFEILELNLVLPDEKK</sequence>
<dbReference type="GO" id="GO:0042802">
    <property type="term" value="F:identical protein binding"/>
    <property type="evidence" value="ECO:0007669"/>
    <property type="project" value="UniProtKB-ARBA"/>
</dbReference>
<evidence type="ECO:0000256" key="3">
    <source>
        <dbReference type="ARBA" id="ARBA00022618"/>
    </source>
</evidence>
<dbReference type="AlphaFoldDB" id="A0A6F8PTB3"/>